<dbReference type="RefSeq" id="WP_147924235.1">
    <property type="nucleotide sequence ID" value="NZ_VRTY01000176.1"/>
</dbReference>
<dbReference type="PANTHER" id="PTHR43611:SF3">
    <property type="entry name" value="FLAVIN MONONUCLEOTIDE HYDROLASE 1, CHLOROPLATIC"/>
    <property type="match status" value="1"/>
</dbReference>
<dbReference type="Pfam" id="PF13419">
    <property type="entry name" value="HAD_2"/>
    <property type="match status" value="1"/>
</dbReference>
<reference evidence="1 2" key="1">
    <citation type="submission" date="2019-08" db="EMBL/GenBank/DDBJ databases">
        <authorList>
            <person name="Shi S."/>
        </authorList>
    </citation>
    <scope>NUCLEOTIDE SEQUENCE [LARGE SCALE GENOMIC DNA]</scope>
    <source>
        <strain evidence="1 2">GY10130</strain>
    </source>
</reference>
<name>A0A5C8IJJ9_9BACT</name>
<gene>
    <name evidence="1" type="ORF">FVR03_23600</name>
</gene>
<dbReference type="InterPro" id="IPR006439">
    <property type="entry name" value="HAD-SF_hydro_IA"/>
</dbReference>
<dbReference type="Gene3D" id="3.40.50.1000">
    <property type="entry name" value="HAD superfamily/HAD-like"/>
    <property type="match status" value="1"/>
</dbReference>
<dbReference type="InterPro" id="IPR041492">
    <property type="entry name" value="HAD_2"/>
</dbReference>
<sequence>MTTTTIIFDLGAVLIDWNPHYLYRTIFQEEAPMLHFLENVCTSDWNEEQDGGRSLQEATELLVARYPEHEEYIRAFYGRWEEMLGGAIDGTVKIFEELKSQNKFKFYALTNWSSETFPIAQERFEFLTWFDGIVVSGDEKDRKPFPSFYQTLLNRYQVKPEEAIFIDDNLRNIHAAEKIGLDSIHFQSPEQLREELEKRGIL</sequence>
<dbReference type="SFLD" id="SFLDS00003">
    <property type="entry name" value="Haloacid_Dehalogenase"/>
    <property type="match status" value="1"/>
</dbReference>
<dbReference type="SUPFAM" id="SSF56784">
    <property type="entry name" value="HAD-like"/>
    <property type="match status" value="1"/>
</dbReference>
<comment type="caution">
    <text evidence="1">The sequence shown here is derived from an EMBL/GenBank/DDBJ whole genome shotgun (WGS) entry which is preliminary data.</text>
</comment>
<dbReference type="InterPro" id="IPR023214">
    <property type="entry name" value="HAD_sf"/>
</dbReference>
<dbReference type="EMBL" id="VRTY01000176">
    <property type="protein sequence ID" value="TXK21136.1"/>
    <property type="molecule type" value="Genomic_DNA"/>
</dbReference>
<dbReference type="CDD" id="cd02603">
    <property type="entry name" value="HAD_sEH-N_like"/>
    <property type="match status" value="1"/>
</dbReference>
<evidence type="ECO:0000313" key="1">
    <source>
        <dbReference type="EMBL" id="TXK21136.1"/>
    </source>
</evidence>
<keyword evidence="2" id="KW-1185">Reference proteome</keyword>
<dbReference type="OrthoDB" id="9797415at2"/>
<dbReference type="SFLD" id="SFLDG01129">
    <property type="entry name" value="C1.5:_HAD__Beta-PGM__Phosphata"/>
    <property type="match status" value="1"/>
</dbReference>
<dbReference type="AlphaFoldDB" id="A0A5C8IJJ9"/>
<evidence type="ECO:0000313" key="2">
    <source>
        <dbReference type="Proteomes" id="UP000321926"/>
    </source>
</evidence>
<organism evidence="1 2">
    <name type="scientific">Pontibacter qinzhouensis</name>
    <dbReference type="NCBI Taxonomy" id="2603253"/>
    <lineage>
        <taxon>Bacteria</taxon>
        <taxon>Pseudomonadati</taxon>
        <taxon>Bacteroidota</taxon>
        <taxon>Cytophagia</taxon>
        <taxon>Cytophagales</taxon>
        <taxon>Hymenobacteraceae</taxon>
        <taxon>Pontibacter</taxon>
    </lineage>
</organism>
<proteinExistence type="predicted"/>
<dbReference type="Proteomes" id="UP000321926">
    <property type="component" value="Unassembled WGS sequence"/>
</dbReference>
<accession>A0A5C8IJJ9</accession>
<dbReference type="InterPro" id="IPR036412">
    <property type="entry name" value="HAD-like_sf"/>
</dbReference>
<protein>
    <submittedName>
        <fullName evidence="1">HAD family phosphatase</fullName>
    </submittedName>
</protein>
<dbReference type="PANTHER" id="PTHR43611">
    <property type="entry name" value="ALPHA-D-GLUCOSE 1-PHOSPHATE PHOSPHATASE"/>
    <property type="match status" value="1"/>
</dbReference>
<dbReference type="NCBIfam" id="TIGR01509">
    <property type="entry name" value="HAD-SF-IA-v3"/>
    <property type="match status" value="1"/>
</dbReference>